<keyword evidence="5" id="KW-1185">Reference proteome</keyword>
<evidence type="ECO:0000256" key="2">
    <source>
        <dbReference type="ARBA" id="ARBA00022737"/>
    </source>
</evidence>
<evidence type="ECO:0000256" key="1">
    <source>
        <dbReference type="ARBA" id="ARBA00022574"/>
    </source>
</evidence>
<sequence>MEHTASAKHEALATVPCRIIKVNHPARHILHLLEGQRIIIYSWDGSFRTWNLETGTQVGEEWEDKDRGVEIIKLSPGGKKAASWSSDGTVKLWNVDKGKVTRTWTGHTNRVRSLSWSLDGGRLVSGSKDGTFRVLDVKSGETILGPINTGKDIDDVRAVCYSPNAKMIAAGGNWNGLTIWDASSGELLKSFKGVFSCLAWISDGKTLVAGGWNITKIDTATWTVLDLCEHYADTVLLSPNDRILASTLLKTAQLWDLETNQPIGTPLHHQEGVKSATFSADGKFLVTSCIDDHLYTWDVSTIVKRAGFPSDIVSLDTFHV</sequence>
<feature type="repeat" description="WD" evidence="3">
    <location>
        <begin position="62"/>
        <end position="103"/>
    </location>
</feature>
<dbReference type="PANTHER" id="PTHR19879:SF9">
    <property type="entry name" value="TRANSCRIPTION INITIATION FACTOR TFIID SUBUNIT 5"/>
    <property type="match status" value="1"/>
</dbReference>
<dbReference type="EMBL" id="KN835267">
    <property type="protein sequence ID" value="KIK41490.1"/>
    <property type="molecule type" value="Genomic_DNA"/>
</dbReference>
<accession>A0A0C9ZUE9</accession>
<feature type="repeat" description="WD" evidence="3">
    <location>
        <begin position="156"/>
        <end position="190"/>
    </location>
</feature>
<dbReference type="AlphaFoldDB" id="A0A0C9ZUE9"/>
<dbReference type="PANTHER" id="PTHR19879">
    <property type="entry name" value="TRANSCRIPTION INITIATION FACTOR TFIID"/>
    <property type="match status" value="1"/>
</dbReference>
<keyword evidence="1 3" id="KW-0853">WD repeat</keyword>
<dbReference type="InterPro" id="IPR015943">
    <property type="entry name" value="WD40/YVTN_repeat-like_dom_sf"/>
</dbReference>
<reference evidence="5" key="2">
    <citation type="submission" date="2015-01" db="EMBL/GenBank/DDBJ databases">
        <title>Evolutionary Origins and Diversification of the Mycorrhizal Mutualists.</title>
        <authorList>
            <consortium name="DOE Joint Genome Institute"/>
            <consortium name="Mycorrhizal Genomics Consortium"/>
            <person name="Kohler A."/>
            <person name="Kuo A."/>
            <person name="Nagy L.G."/>
            <person name="Floudas D."/>
            <person name="Copeland A."/>
            <person name="Barry K.W."/>
            <person name="Cichocki N."/>
            <person name="Veneault-Fourrey C."/>
            <person name="LaButti K."/>
            <person name="Lindquist E.A."/>
            <person name="Lipzen A."/>
            <person name="Lundell T."/>
            <person name="Morin E."/>
            <person name="Murat C."/>
            <person name="Riley R."/>
            <person name="Ohm R."/>
            <person name="Sun H."/>
            <person name="Tunlid A."/>
            <person name="Henrissat B."/>
            <person name="Grigoriev I.V."/>
            <person name="Hibbett D.S."/>
            <person name="Martin F."/>
        </authorList>
    </citation>
    <scope>NUCLEOTIDE SEQUENCE [LARGE SCALE GENOMIC DNA]</scope>
    <source>
        <strain evidence="5">UH-Slu-Lm8-n1</strain>
    </source>
</reference>
<dbReference type="InterPro" id="IPR001680">
    <property type="entry name" value="WD40_rpt"/>
</dbReference>
<evidence type="ECO:0000256" key="3">
    <source>
        <dbReference type="PROSITE-ProRule" id="PRU00221"/>
    </source>
</evidence>
<dbReference type="OrthoDB" id="2689570at2759"/>
<dbReference type="Proteomes" id="UP000054485">
    <property type="component" value="Unassembled WGS sequence"/>
</dbReference>
<dbReference type="InterPro" id="IPR011047">
    <property type="entry name" value="Quinoprotein_ADH-like_sf"/>
</dbReference>
<evidence type="ECO:0000313" key="4">
    <source>
        <dbReference type="EMBL" id="KIK41490.1"/>
    </source>
</evidence>
<gene>
    <name evidence="4" type="ORF">CY34DRAFT_85329</name>
</gene>
<protein>
    <recommendedName>
        <fullName evidence="6">WD40 repeat-like protein</fullName>
    </recommendedName>
</protein>
<dbReference type="HOGENOM" id="CLU_000288_57_33_1"/>
<dbReference type="InterPro" id="IPR019775">
    <property type="entry name" value="WD40_repeat_CS"/>
</dbReference>
<dbReference type="Gene3D" id="2.130.10.10">
    <property type="entry name" value="YVTN repeat-like/Quinoprotein amine dehydrogenase"/>
    <property type="match status" value="2"/>
</dbReference>
<feature type="repeat" description="WD" evidence="3">
    <location>
        <begin position="266"/>
        <end position="301"/>
    </location>
</feature>
<dbReference type="SUPFAM" id="SSF50998">
    <property type="entry name" value="Quinoprotein alcohol dehydrogenase-like"/>
    <property type="match status" value="1"/>
</dbReference>
<evidence type="ECO:0008006" key="6">
    <source>
        <dbReference type="Google" id="ProtNLM"/>
    </source>
</evidence>
<dbReference type="PROSITE" id="PS00678">
    <property type="entry name" value="WD_REPEATS_1"/>
    <property type="match status" value="1"/>
</dbReference>
<name>A0A0C9ZUE9_9AGAM</name>
<keyword evidence="2" id="KW-0677">Repeat</keyword>
<proteinExistence type="predicted"/>
<reference evidence="4 5" key="1">
    <citation type="submission" date="2014-04" db="EMBL/GenBank/DDBJ databases">
        <authorList>
            <consortium name="DOE Joint Genome Institute"/>
            <person name="Kuo A."/>
            <person name="Ruytinx J."/>
            <person name="Rineau F."/>
            <person name="Colpaert J."/>
            <person name="Kohler A."/>
            <person name="Nagy L.G."/>
            <person name="Floudas D."/>
            <person name="Copeland A."/>
            <person name="Barry K.W."/>
            <person name="Cichocki N."/>
            <person name="Veneault-Fourrey C."/>
            <person name="LaButti K."/>
            <person name="Lindquist E.A."/>
            <person name="Lipzen A."/>
            <person name="Lundell T."/>
            <person name="Morin E."/>
            <person name="Murat C."/>
            <person name="Sun H."/>
            <person name="Tunlid A."/>
            <person name="Henrissat B."/>
            <person name="Grigoriev I.V."/>
            <person name="Hibbett D.S."/>
            <person name="Martin F."/>
            <person name="Nordberg H.P."/>
            <person name="Cantor M.N."/>
            <person name="Hua S.X."/>
        </authorList>
    </citation>
    <scope>NUCLEOTIDE SEQUENCE [LARGE SCALE GENOMIC DNA]</scope>
    <source>
        <strain evidence="4 5">UH-Slu-Lm8-n1</strain>
    </source>
</reference>
<feature type="repeat" description="WD" evidence="3">
    <location>
        <begin position="104"/>
        <end position="145"/>
    </location>
</feature>
<dbReference type="InParanoid" id="A0A0C9ZUE9"/>
<organism evidence="4 5">
    <name type="scientific">Suillus luteus UH-Slu-Lm8-n1</name>
    <dbReference type="NCBI Taxonomy" id="930992"/>
    <lineage>
        <taxon>Eukaryota</taxon>
        <taxon>Fungi</taxon>
        <taxon>Dikarya</taxon>
        <taxon>Basidiomycota</taxon>
        <taxon>Agaricomycotina</taxon>
        <taxon>Agaricomycetes</taxon>
        <taxon>Agaricomycetidae</taxon>
        <taxon>Boletales</taxon>
        <taxon>Suillineae</taxon>
        <taxon>Suillaceae</taxon>
        <taxon>Suillus</taxon>
    </lineage>
</organism>
<dbReference type="SMART" id="SM00320">
    <property type="entry name" value="WD40"/>
    <property type="match status" value="6"/>
</dbReference>
<dbReference type="PROSITE" id="PS50082">
    <property type="entry name" value="WD_REPEATS_2"/>
    <property type="match status" value="4"/>
</dbReference>
<dbReference type="Pfam" id="PF00400">
    <property type="entry name" value="WD40"/>
    <property type="match status" value="3"/>
</dbReference>
<dbReference type="PROSITE" id="PS50294">
    <property type="entry name" value="WD_REPEATS_REGION"/>
    <property type="match status" value="2"/>
</dbReference>
<evidence type="ECO:0000313" key="5">
    <source>
        <dbReference type="Proteomes" id="UP000054485"/>
    </source>
</evidence>
<dbReference type="STRING" id="930992.A0A0C9ZUE9"/>